<keyword evidence="5" id="KW-1185">Reference proteome</keyword>
<proteinExistence type="predicted"/>
<keyword evidence="2" id="KW-1227">Viral tail protein</keyword>
<dbReference type="Gene3D" id="1.20.5.190">
    <property type="match status" value="1"/>
</dbReference>
<sequence length="348" mass="38037">MVTKTIIPTDITTLKQDVSTAKTDISKLKEDVSNISSKNVFNEKVEVEKVVSPPSSGQTNNGPDLISTIKRNTGSIETQVKYGSRAKYGYPSHAVIGIKYSNSSGVVEWLVGSDGHFYFPGPDGYIHSGNMNIHWNQDSNSFIFENTSTIDVCHIDKSFAFQCAGTSVSNGRIHLWGNGGDRKDVIEFGTSEGYLFYAERNASGDRNLTLNNGAINCRVVNQSSDRDLKDNITPIKNATDKVRKINGYTYTFKSNGMPYAGVIAQEIMEVLPEAIGSTTVYPDDSSGIDGSEGQRFFTVDYSAVVALLVQTCKESDDRITKLDSEVQELKAIVKTLLTDSDTSSTDLP</sequence>
<dbReference type="InterPro" id="IPR030392">
    <property type="entry name" value="S74_ICA"/>
</dbReference>
<dbReference type="OrthoDB" id="27931at10239"/>
<evidence type="ECO:0000256" key="1">
    <source>
        <dbReference type="ARBA" id="ARBA00004328"/>
    </source>
</evidence>
<dbReference type="RefSeq" id="YP_009216963.1">
    <property type="nucleotide sequence ID" value="NC_028997.1"/>
</dbReference>
<dbReference type="Proteomes" id="UP000033024">
    <property type="component" value="Segment"/>
</dbReference>
<dbReference type="Pfam" id="PF13884">
    <property type="entry name" value="Peptidase_S74"/>
    <property type="match status" value="1"/>
</dbReference>
<dbReference type="KEGG" id="vg:26643462"/>
<feature type="domain" description="Peptidase S74" evidence="3">
    <location>
        <begin position="224"/>
        <end position="326"/>
    </location>
</feature>
<evidence type="ECO:0000313" key="5">
    <source>
        <dbReference type="Proteomes" id="UP000033024"/>
    </source>
</evidence>
<evidence type="ECO:0000259" key="3">
    <source>
        <dbReference type="PROSITE" id="PS51688"/>
    </source>
</evidence>
<protein>
    <submittedName>
        <fullName evidence="4">Putative endosialidase-like protein</fullName>
    </submittedName>
</protein>
<comment type="subcellular location">
    <subcellularLocation>
        <location evidence="1">Virion</location>
    </subcellularLocation>
</comment>
<organism evidence="4 5">
    <name type="scientific">Enterobacteria phage JenP2</name>
    <dbReference type="NCBI Taxonomy" id="1610838"/>
    <lineage>
        <taxon>Viruses</taxon>
        <taxon>Duplodnaviria</taxon>
        <taxon>Heunggongvirae</taxon>
        <taxon>Uroviricota</taxon>
        <taxon>Caudoviricetes</taxon>
        <taxon>Queuovirinae</taxon>
        <taxon>Nonagvirus</taxon>
        <taxon>Nonagvirus JenP2</taxon>
    </lineage>
</organism>
<dbReference type="EMBL" id="KP719133">
    <property type="protein sequence ID" value="AKA60978.1"/>
    <property type="molecule type" value="Genomic_DNA"/>
</dbReference>
<keyword evidence="2" id="KW-0946">Virion</keyword>
<evidence type="ECO:0000256" key="2">
    <source>
        <dbReference type="ARBA" id="ARBA00022732"/>
    </source>
</evidence>
<reference evidence="4 5" key="1">
    <citation type="journal article" date="2015" name="Genome Announc.">
        <title>Complete Genome Sequences of Four Novel Escherichia coli Bacteriophages Belonging to New Phage Groups.</title>
        <authorList>
            <person name="Carstens A.B."/>
            <person name="Kot W."/>
            <person name="Hansen L.H."/>
        </authorList>
    </citation>
    <scope>NUCLEOTIDE SEQUENCE [LARGE SCALE GENOMIC DNA]</scope>
</reference>
<dbReference type="GeneID" id="26643462"/>
<dbReference type="GO" id="GO:0098015">
    <property type="term" value="C:virus tail"/>
    <property type="evidence" value="ECO:0007669"/>
    <property type="project" value="UniProtKB-KW"/>
</dbReference>
<name>A0A0E3JSS4_9CAUD</name>
<evidence type="ECO:0000313" key="4">
    <source>
        <dbReference type="EMBL" id="AKA60978.1"/>
    </source>
</evidence>
<dbReference type="PROSITE" id="PS51688">
    <property type="entry name" value="ICA"/>
    <property type="match status" value="1"/>
</dbReference>
<accession>A0A0E3JSS4</accession>
<reference evidence="5" key="2">
    <citation type="submission" date="2015-01" db="EMBL/GenBank/DDBJ databases">
        <title>Complete sequence of three novel 9g-like phages.</title>
        <authorList>
            <person name="Carstens A.B."/>
            <person name="Hansen L.H."/>
            <person name="Kot W."/>
        </authorList>
    </citation>
    <scope>NUCLEOTIDE SEQUENCE [LARGE SCALE GENOMIC DNA]</scope>
</reference>